<comment type="caution">
    <text evidence="1">The sequence shown here is derived from an EMBL/GenBank/DDBJ whole genome shotgun (WGS) entry which is preliminary data.</text>
</comment>
<evidence type="ECO:0008006" key="3">
    <source>
        <dbReference type="Google" id="ProtNLM"/>
    </source>
</evidence>
<proteinExistence type="predicted"/>
<dbReference type="EMBL" id="JAWQEG010002908">
    <property type="protein sequence ID" value="KAK3869007.1"/>
    <property type="molecule type" value="Genomic_DNA"/>
</dbReference>
<evidence type="ECO:0000313" key="2">
    <source>
        <dbReference type="Proteomes" id="UP001286313"/>
    </source>
</evidence>
<evidence type="ECO:0000313" key="1">
    <source>
        <dbReference type="EMBL" id="KAK3869007.1"/>
    </source>
</evidence>
<organism evidence="1 2">
    <name type="scientific">Petrolisthes cinctipes</name>
    <name type="common">Flat porcelain crab</name>
    <dbReference type="NCBI Taxonomy" id="88211"/>
    <lineage>
        <taxon>Eukaryota</taxon>
        <taxon>Metazoa</taxon>
        <taxon>Ecdysozoa</taxon>
        <taxon>Arthropoda</taxon>
        <taxon>Crustacea</taxon>
        <taxon>Multicrustacea</taxon>
        <taxon>Malacostraca</taxon>
        <taxon>Eumalacostraca</taxon>
        <taxon>Eucarida</taxon>
        <taxon>Decapoda</taxon>
        <taxon>Pleocyemata</taxon>
        <taxon>Anomura</taxon>
        <taxon>Galatheoidea</taxon>
        <taxon>Porcellanidae</taxon>
        <taxon>Petrolisthes</taxon>
    </lineage>
</organism>
<keyword evidence="2" id="KW-1185">Reference proteome</keyword>
<accession>A0AAE1F832</accession>
<dbReference type="Proteomes" id="UP001286313">
    <property type="component" value="Unassembled WGS sequence"/>
</dbReference>
<gene>
    <name evidence="1" type="ORF">Pcinc_025653</name>
</gene>
<dbReference type="AlphaFoldDB" id="A0AAE1F832"/>
<reference evidence="1" key="1">
    <citation type="submission" date="2023-10" db="EMBL/GenBank/DDBJ databases">
        <title>Genome assemblies of two species of porcelain crab, Petrolisthes cinctipes and Petrolisthes manimaculis (Anomura: Porcellanidae).</title>
        <authorList>
            <person name="Angst P."/>
        </authorList>
    </citation>
    <scope>NUCLEOTIDE SEQUENCE</scope>
    <source>
        <strain evidence="1">PB745_01</strain>
        <tissue evidence="1">Gill</tissue>
    </source>
</reference>
<protein>
    <recommendedName>
        <fullName evidence="3">DUF4817 domain-containing protein</fullName>
    </recommendedName>
</protein>
<sequence>MYETKSYVEVRRRFEKEFGLHRGINTPDDKSIWRIVHHLNREQTIHPCNKGRSGAKPSVTPQKLQQIQQSIENSPKKSHRIRARELGLTPTTLWRTMRKDLQLFPYKISTQVLKPESGWCKAQHESGVISWDCSQLTAEFAEFV</sequence>
<name>A0AAE1F832_PETCI</name>